<dbReference type="PANTHER" id="PTHR24148:SF77">
    <property type="entry name" value="HETEROKARYON INCOMPATIBILITY DOMAIN-CONTAINING PROTEIN"/>
    <property type="match status" value="1"/>
</dbReference>
<feature type="domain" description="Heterokaryon incompatibility" evidence="1">
    <location>
        <begin position="9"/>
        <end position="158"/>
    </location>
</feature>
<dbReference type="PANTHER" id="PTHR24148">
    <property type="entry name" value="ANKYRIN REPEAT DOMAIN-CONTAINING PROTEIN 39 HOMOLOG-RELATED"/>
    <property type="match status" value="1"/>
</dbReference>
<evidence type="ECO:0000313" key="3">
    <source>
        <dbReference type="Proteomes" id="UP000750711"/>
    </source>
</evidence>
<dbReference type="Pfam" id="PF06985">
    <property type="entry name" value="HET"/>
    <property type="match status" value="1"/>
</dbReference>
<organism evidence="2 3">
    <name type="scientific">Trichoglossum hirsutum</name>
    <dbReference type="NCBI Taxonomy" id="265104"/>
    <lineage>
        <taxon>Eukaryota</taxon>
        <taxon>Fungi</taxon>
        <taxon>Dikarya</taxon>
        <taxon>Ascomycota</taxon>
        <taxon>Pezizomycotina</taxon>
        <taxon>Geoglossomycetes</taxon>
        <taxon>Geoglossales</taxon>
        <taxon>Geoglossaceae</taxon>
        <taxon>Trichoglossum</taxon>
    </lineage>
</organism>
<name>A0A9P8LFF4_9PEZI</name>
<dbReference type="EMBL" id="JAGHQM010000252">
    <property type="protein sequence ID" value="KAH0563110.1"/>
    <property type="molecule type" value="Genomic_DNA"/>
</dbReference>
<comment type="caution">
    <text evidence="2">The sequence shown here is derived from an EMBL/GenBank/DDBJ whole genome shotgun (WGS) entry which is preliminary data.</text>
</comment>
<accession>A0A9P8LFF4</accession>
<proteinExistence type="predicted"/>
<evidence type="ECO:0000313" key="2">
    <source>
        <dbReference type="EMBL" id="KAH0563110.1"/>
    </source>
</evidence>
<evidence type="ECO:0000259" key="1">
    <source>
        <dbReference type="Pfam" id="PF06985"/>
    </source>
</evidence>
<protein>
    <recommendedName>
        <fullName evidence="1">Heterokaryon incompatibility domain-containing protein</fullName>
    </recommendedName>
</protein>
<gene>
    <name evidence="2" type="ORF">GP486_002328</name>
</gene>
<dbReference type="AlphaFoldDB" id="A0A9P8LFF4"/>
<dbReference type="Proteomes" id="UP000750711">
    <property type="component" value="Unassembled WGS sequence"/>
</dbReference>
<sequence length="223" mass="26346">MDARPAAGYTTLSYVWGERRYHPRKIILNGHPFPVLESLYPALEAICDNPELAIKNRRWWIDSICINQRNDREAMSERSSQVSLMGRIYSQSERAVVWLGEGMKDNENAMEFLNTLARSRNKPKRKFKVPELQEPAKWKLLETLLLRPWRTRVWTLQEFVVAPKLTFYCGSKSIERNRFRAAMHSLWYCRETGNPQIKEDAFHPAWNRRRLIQWYESGKGSSN</sequence>
<reference evidence="2" key="1">
    <citation type="submission" date="2021-03" db="EMBL/GenBank/DDBJ databases">
        <title>Comparative genomics and phylogenomic investigation of the class Geoglossomycetes provide insights into ecological specialization and systematics.</title>
        <authorList>
            <person name="Melie T."/>
            <person name="Pirro S."/>
            <person name="Miller A.N."/>
            <person name="Quandt A."/>
        </authorList>
    </citation>
    <scope>NUCLEOTIDE SEQUENCE</scope>
    <source>
        <strain evidence="2">CAQ_001_2017</strain>
    </source>
</reference>
<keyword evidence="3" id="KW-1185">Reference proteome</keyword>
<dbReference type="InterPro" id="IPR010730">
    <property type="entry name" value="HET"/>
</dbReference>
<dbReference type="InterPro" id="IPR052895">
    <property type="entry name" value="HetReg/Transcr_Mod"/>
</dbReference>